<evidence type="ECO:0000256" key="1">
    <source>
        <dbReference type="SAM" id="Phobius"/>
    </source>
</evidence>
<feature type="transmembrane region" description="Helical" evidence="1">
    <location>
        <begin position="12"/>
        <end position="30"/>
    </location>
</feature>
<accession>A0A2A6EFQ3</accession>
<gene>
    <name evidence="2" type="ORF">CLI71_06840</name>
</gene>
<keyword evidence="1" id="KW-0472">Membrane</keyword>
<evidence type="ECO:0000313" key="2">
    <source>
        <dbReference type="EMBL" id="PDP60136.1"/>
    </source>
</evidence>
<reference evidence="2 3" key="1">
    <citation type="submission" date="2017-09" db="EMBL/GenBank/DDBJ databases">
        <title>Phase variable restriction modification systems are present in the genome sequences of periodontal pathogens Prevotella intermedia, Tannerella forsythia and Porphyromonas gingivalis.</title>
        <authorList>
            <person name="Haigh R.D."/>
            <person name="Crawford L."/>
            <person name="Ralph J."/>
            <person name="Wanford J."/>
            <person name="Vartoukian S.R."/>
            <person name="Hijazib K."/>
            <person name="Wade W."/>
            <person name="Oggioni M.R."/>
        </authorList>
    </citation>
    <scope>NUCLEOTIDE SEQUENCE [LARGE SCALE GENOMIC DNA]</scope>
    <source>
        <strain evidence="2 3">WW2834</strain>
    </source>
</reference>
<comment type="caution">
    <text evidence="2">The sequence shown here is derived from an EMBL/GenBank/DDBJ whole genome shotgun (WGS) entry which is preliminary data.</text>
</comment>
<evidence type="ECO:0000313" key="3">
    <source>
        <dbReference type="Proteomes" id="UP000219058"/>
    </source>
</evidence>
<name>A0A2A6EFQ3_PREIN</name>
<protein>
    <submittedName>
        <fullName evidence="2">Uncharacterized protein</fullName>
    </submittedName>
</protein>
<feature type="transmembrane region" description="Helical" evidence="1">
    <location>
        <begin position="75"/>
        <end position="95"/>
    </location>
</feature>
<dbReference type="AlphaFoldDB" id="A0A2A6EFQ3"/>
<dbReference type="EMBL" id="NSLY01000016">
    <property type="protein sequence ID" value="PDP60136.1"/>
    <property type="molecule type" value="Genomic_DNA"/>
</dbReference>
<sequence length="98" mass="11226">MEYIKKFLRSKTFLALVSIVLSFFMVWQELHLDANTPLLNIASYVLITTTIFAFGSEAVRTFICKGDVHAPKWSWQAVLTWYYGAVLGMALAYAIHYI</sequence>
<proteinExistence type="predicted"/>
<keyword evidence="1" id="KW-0812">Transmembrane</keyword>
<organism evidence="2 3">
    <name type="scientific">Prevotella intermedia</name>
    <dbReference type="NCBI Taxonomy" id="28131"/>
    <lineage>
        <taxon>Bacteria</taxon>
        <taxon>Pseudomonadati</taxon>
        <taxon>Bacteroidota</taxon>
        <taxon>Bacteroidia</taxon>
        <taxon>Bacteroidales</taxon>
        <taxon>Prevotellaceae</taxon>
        <taxon>Prevotella</taxon>
    </lineage>
</organism>
<feature type="transmembrane region" description="Helical" evidence="1">
    <location>
        <begin position="42"/>
        <end position="63"/>
    </location>
</feature>
<dbReference type="RefSeq" id="WP_144009845.1">
    <property type="nucleotide sequence ID" value="NZ_NSLY01000016.1"/>
</dbReference>
<keyword evidence="1" id="KW-1133">Transmembrane helix</keyword>
<dbReference type="Proteomes" id="UP000219058">
    <property type="component" value="Unassembled WGS sequence"/>
</dbReference>